<evidence type="ECO:0000313" key="4">
    <source>
        <dbReference type="EMBL" id="MBW0477448.1"/>
    </source>
</evidence>
<evidence type="ECO:0000256" key="1">
    <source>
        <dbReference type="PROSITE-ProRule" id="PRU00175"/>
    </source>
</evidence>
<feature type="transmembrane region" description="Helical" evidence="2">
    <location>
        <begin position="187"/>
        <end position="207"/>
    </location>
</feature>
<gene>
    <name evidence="4" type="ORF">O181_017163</name>
</gene>
<evidence type="ECO:0000259" key="3">
    <source>
        <dbReference type="PROSITE" id="PS50089"/>
    </source>
</evidence>
<keyword evidence="2" id="KW-0472">Membrane</keyword>
<keyword evidence="2" id="KW-1133">Transmembrane helix</keyword>
<dbReference type="InterPro" id="IPR001841">
    <property type="entry name" value="Znf_RING"/>
</dbReference>
<dbReference type="Pfam" id="PF13639">
    <property type="entry name" value="zf-RING_2"/>
    <property type="match status" value="1"/>
</dbReference>
<reference evidence="4" key="1">
    <citation type="submission" date="2021-03" db="EMBL/GenBank/DDBJ databases">
        <title>Draft genome sequence of rust myrtle Austropuccinia psidii MF-1, a brazilian biotype.</title>
        <authorList>
            <person name="Quecine M.C."/>
            <person name="Pachon D.M.R."/>
            <person name="Bonatelli M.L."/>
            <person name="Correr F.H."/>
            <person name="Franceschini L.M."/>
            <person name="Leite T.F."/>
            <person name="Margarido G.R.A."/>
            <person name="Almeida C.A."/>
            <person name="Ferrarezi J.A."/>
            <person name="Labate C.A."/>
        </authorList>
    </citation>
    <scope>NUCLEOTIDE SEQUENCE</scope>
    <source>
        <strain evidence="4">MF-1</strain>
    </source>
</reference>
<dbReference type="OrthoDB" id="8062037at2759"/>
<feature type="transmembrane region" description="Helical" evidence="2">
    <location>
        <begin position="251"/>
        <end position="269"/>
    </location>
</feature>
<keyword evidence="1" id="KW-0479">Metal-binding</keyword>
<keyword evidence="5" id="KW-1185">Reference proteome</keyword>
<keyword evidence="1" id="KW-0863">Zinc-finger</keyword>
<dbReference type="SUPFAM" id="SSF57850">
    <property type="entry name" value="RING/U-box"/>
    <property type="match status" value="1"/>
</dbReference>
<evidence type="ECO:0000256" key="2">
    <source>
        <dbReference type="SAM" id="Phobius"/>
    </source>
</evidence>
<feature type="transmembrane region" description="Helical" evidence="2">
    <location>
        <begin position="21"/>
        <end position="38"/>
    </location>
</feature>
<dbReference type="InterPro" id="IPR013083">
    <property type="entry name" value="Znf_RING/FYVE/PHD"/>
</dbReference>
<feature type="domain" description="RING-type" evidence="3">
    <location>
        <begin position="508"/>
        <end position="583"/>
    </location>
</feature>
<proteinExistence type="predicted"/>
<accession>A0A9Q3C6L4</accession>
<dbReference type="AlphaFoldDB" id="A0A9Q3C6L4"/>
<feature type="transmembrane region" description="Helical" evidence="2">
    <location>
        <begin position="423"/>
        <end position="444"/>
    </location>
</feature>
<feature type="transmembrane region" description="Helical" evidence="2">
    <location>
        <begin position="336"/>
        <end position="356"/>
    </location>
</feature>
<dbReference type="GO" id="GO:0008270">
    <property type="term" value="F:zinc ion binding"/>
    <property type="evidence" value="ECO:0007669"/>
    <property type="project" value="UniProtKB-KW"/>
</dbReference>
<dbReference type="PROSITE" id="PS50089">
    <property type="entry name" value="ZF_RING_2"/>
    <property type="match status" value="1"/>
</dbReference>
<protein>
    <recommendedName>
        <fullName evidence="3">RING-type domain-containing protein</fullName>
    </recommendedName>
</protein>
<comment type="caution">
    <text evidence="4">The sequence shown here is derived from an EMBL/GenBank/DDBJ whole genome shotgun (WGS) entry which is preliminary data.</text>
</comment>
<keyword evidence="1" id="KW-0862">Zinc</keyword>
<dbReference type="Gene3D" id="3.30.40.10">
    <property type="entry name" value="Zinc/RING finger domain, C3HC4 (zinc finger)"/>
    <property type="match status" value="1"/>
</dbReference>
<organism evidence="4 5">
    <name type="scientific">Austropuccinia psidii MF-1</name>
    <dbReference type="NCBI Taxonomy" id="1389203"/>
    <lineage>
        <taxon>Eukaryota</taxon>
        <taxon>Fungi</taxon>
        <taxon>Dikarya</taxon>
        <taxon>Basidiomycota</taxon>
        <taxon>Pucciniomycotina</taxon>
        <taxon>Pucciniomycetes</taxon>
        <taxon>Pucciniales</taxon>
        <taxon>Sphaerophragmiaceae</taxon>
        <taxon>Austropuccinia</taxon>
    </lineage>
</organism>
<dbReference type="EMBL" id="AVOT02004816">
    <property type="protein sequence ID" value="MBW0477448.1"/>
    <property type="molecule type" value="Genomic_DNA"/>
</dbReference>
<name>A0A9Q3C6L4_9BASI</name>
<keyword evidence="2" id="KW-0812">Transmembrane</keyword>
<evidence type="ECO:0000313" key="5">
    <source>
        <dbReference type="Proteomes" id="UP000765509"/>
    </source>
</evidence>
<sequence>MLNSNRESFELFRTTYYRPKLLLWLLLFIVFPSIDNLYSSSNHPSSQNQLENHLNQLRNQNQNQLQLQNKIQIHPISSKSKILNKNILERHSHSNPSLKISSIPSCIDAYLDHRNNLICPHAPKQLKSVRQRFIQIFQQIKFNLNSIFNTSNIHLISISNQLLQIYSNFFNSSNLSFWFCFPISNPFLHLIIILHFILFIQALSLFIEDALIKDSCSINHSNSFFKKSSSWRKNWSRFKFKLLNHWSKKSFLAPFLIWLSSLIILFIIINHTLGHSDSWNTGLIWHDLPFRHSCHPTKNLNLHHSIQINIIHPNLNFKLLRFLFNRPPFLKPSRSLILIECFIAFISLLQPAQHILPDRIIPKMIKIPNKFLKSSKNLKKSSPSNNLPSLNSIHLNQNPSFHSKKSSSLKLQKHFIIEVETKWLLGVLIEASVCLAAIASYIIVMVHIPYASHYSIAFFLSIYSIKSFTQNLSTLYLSTIRTIECLESIMTEFSSIHQNQKIKSDWTCSICFEENQTTEEDSEEDKKDSIQINHHHHSHIHQNSFNQSQSEKDQICILNCQHIYHANCLAKWLHYQTFCPICHRSIHPSHDLHHNSSN</sequence>
<dbReference type="Proteomes" id="UP000765509">
    <property type="component" value="Unassembled WGS sequence"/>
</dbReference>
<dbReference type="SMART" id="SM00184">
    <property type="entry name" value="RING"/>
    <property type="match status" value="1"/>
</dbReference>